<name>G2Q0M7_THET4</name>
<keyword evidence="3" id="KW-1185">Reference proteome</keyword>
<feature type="region of interest" description="Disordered" evidence="1">
    <location>
        <begin position="219"/>
        <end position="248"/>
    </location>
</feature>
<dbReference type="RefSeq" id="XP_003660134.1">
    <property type="nucleotide sequence ID" value="XM_003660086.1"/>
</dbReference>
<sequence>MSRQTLSRLKAPQLAAGFPINLETLGLAAHGPPAQQPPGQASGTTTPHAAQGFSLSETAAKFARRENIGHPFALRILPGQKSKEFPIRISICPRHTFSFYHLKYLGPFDHPLIDKMIHFYTQEKRTKPLWCYVHGFSATDGSNSVVRQSSERAVRAALFKALNAAGYDSHGRSLDGSKQNLHGTIRVTVLEPKAIMRKLDFEKLVGYLSGFVSDIVPRLSSSSPKPSHGRGERRQRTNSVDSVNKDRQ</sequence>
<gene>
    <name evidence="2" type="ORF">MYCTH_2298049</name>
</gene>
<reference evidence="2 3" key="1">
    <citation type="journal article" date="2011" name="Nat. Biotechnol.">
        <title>Comparative genomic analysis of the thermophilic biomass-degrading fungi Myceliophthora thermophila and Thielavia terrestris.</title>
        <authorList>
            <person name="Berka R.M."/>
            <person name="Grigoriev I.V."/>
            <person name="Otillar R."/>
            <person name="Salamov A."/>
            <person name="Grimwood J."/>
            <person name="Reid I."/>
            <person name="Ishmael N."/>
            <person name="John T."/>
            <person name="Darmond C."/>
            <person name="Moisan M.-C."/>
            <person name="Henrissat B."/>
            <person name="Coutinho P.M."/>
            <person name="Lombard V."/>
            <person name="Natvig D.O."/>
            <person name="Lindquist E."/>
            <person name="Schmutz J."/>
            <person name="Lucas S."/>
            <person name="Harris P."/>
            <person name="Powlowski J."/>
            <person name="Bellemare A."/>
            <person name="Taylor D."/>
            <person name="Butler G."/>
            <person name="de Vries R.P."/>
            <person name="Allijn I.E."/>
            <person name="van den Brink J."/>
            <person name="Ushinsky S."/>
            <person name="Storms R."/>
            <person name="Powell A.J."/>
            <person name="Paulsen I.T."/>
            <person name="Elbourne L.D.H."/>
            <person name="Baker S.E."/>
            <person name="Magnuson J."/>
            <person name="LaBoissiere S."/>
            <person name="Clutterbuck A.J."/>
            <person name="Martinez D."/>
            <person name="Wogulis M."/>
            <person name="de Leon A.L."/>
            <person name="Rey M.W."/>
            <person name="Tsang A."/>
        </authorList>
    </citation>
    <scope>NUCLEOTIDE SEQUENCE [LARGE SCALE GENOMIC DNA]</scope>
    <source>
        <strain evidence="3">ATCC 42464 / BCRC 31852 / DSM 1799</strain>
    </source>
</reference>
<evidence type="ECO:0000313" key="2">
    <source>
        <dbReference type="EMBL" id="AEO54889.1"/>
    </source>
</evidence>
<dbReference type="InParanoid" id="G2Q0M7"/>
<organism evidence="2 3">
    <name type="scientific">Thermothelomyces thermophilus (strain ATCC 42464 / BCRC 31852 / DSM 1799)</name>
    <name type="common">Sporotrichum thermophile</name>
    <dbReference type="NCBI Taxonomy" id="573729"/>
    <lineage>
        <taxon>Eukaryota</taxon>
        <taxon>Fungi</taxon>
        <taxon>Dikarya</taxon>
        <taxon>Ascomycota</taxon>
        <taxon>Pezizomycotina</taxon>
        <taxon>Sordariomycetes</taxon>
        <taxon>Sordariomycetidae</taxon>
        <taxon>Sordariales</taxon>
        <taxon>Chaetomiaceae</taxon>
        <taxon>Thermothelomyces</taxon>
    </lineage>
</organism>
<dbReference type="KEGG" id="mtm:MYCTH_2298049"/>
<feature type="compositionally biased region" description="Low complexity" evidence="1">
    <location>
        <begin position="28"/>
        <end position="43"/>
    </location>
</feature>
<evidence type="ECO:0000256" key="1">
    <source>
        <dbReference type="SAM" id="MobiDB-lite"/>
    </source>
</evidence>
<dbReference type="eggNOG" id="ENOG502T1M6">
    <property type="taxonomic scope" value="Eukaryota"/>
</dbReference>
<dbReference type="HOGENOM" id="CLU_085413_0_0_1"/>
<dbReference type="Proteomes" id="UP000007322">
    <property type="component" value="Chromosome 1"/>
</dbReference>
<dbReference type="VEuPathDB" id="FungiDB:MYCTH_2298049"/>
<dbReference type="OMA" id="EPLWIAC"/>
<protein>
    <submittedName>
        <fullName evidence="2">Uncharacterized protein</fullName>
    </submittedName>
</protein>
<dbReference type="OrthoDB" id="4576642at2759"/>
<dbReference type="GeneID" id="11509058"/>
<proteinExistence type="predicted"/>
<dbReference type="AlphaFoldDB" id="G2Q0M7"/>
<evidence type="ECO:0000313" key="3">
    <source>
        <dbReference type="Proteomes" id="UP000007322"/>
    </source>
</evidence>
<accession>G2Q0M7</accession>
<dbReference type="EMBL" id="CP003002">
    <property type="protein sequence ID" value="AEO54889.1"/>
    <property type="molecule type" value="Genomic_DNA"/>
</dbReference>
<feature type="region of interest" description="Disordered" evidence="1">
    <location>
        <begin position="28"/>
        <end position="49"/>
    </location>
</feature>